<dbReference type="EMBL" id="CM020620">
    <property type="protein sequence ID" value="KAK1869954.1"/>
    <property type="molecule type" value="Genomic_DNA"/>
</dbReference>
<evidence type="ECO:0000313" key="2">
    <source>
        <dbReference type="Proteomes" id="UP000798662"/>
    </source>
</evidence>
<evidence type="ECO:0000313" key="1">
    <source>
        <dbReference type="EMBL" id="KAK1869954.1"/>
    </source>
</evidence>
<keyword evidence="2" id="KW-1185">Reference proteome</keyword>
<gene>
    <name evidence="1" type="ORF">I4F81_012419</name>
</gene>
<protein>
    <submittedName>
        <fullName evidence="1">Uncharacterized protein</fullName>
    </submittedName>
</protein>
<proteinExistence type="predicted"/>
<comment type="caution">
    <text evidence="1">The sequence shown here is derived from an EMBL/GenBank/DDBJ whole genome shotgun (WGS) entry which is preliminary data.</text>
</comment>
<reference evidence="1" key="1">
    <citation type="submission" date="2019-11" db="EMBL/GenBank/DDBJ databases">
        <title>Nori genome reveals adaptations in red seaweeds to the harsh intertidal environment.</title>
        <authorList>
            <person name="Wang D."/>
            <person name="Mao Y."/>
        </authorList>
    </citation>
    <scope>NUCLEOTIDE SEQUENCE</scope>
    <source>
        <tissue evidence="1">Gametophyte</tissue>
    </source>
</reference>
<sequence length="729" mass="77331">MPRCAAFLCPLPRGRAVASCSAAWRRGLRRPPGCVRPAVRAAPAIGHPPPLRVGVASLIAAAAAPGPAGAMGPPAAAAEAEAAAGAAASITGPLWSLTEEYASLDAPALEADLAEAARLVDRLATLCDERVAPHLAAAVTMTVEEARSLTLLDALVEADALRWASTMLLSNVGTYASCVASVDGTNDVATKLVARVSERRSDASRAVKAADLFLDAATEDVVAAFLGSNDATAASTFLRGHSRRMREHTLPLNEEQMLTSYSVPGITAWGALYTDLSRTLTVSLDSGDGADGAVWKTMGVAAAAGLLDSHDAATRRRAWHGIRDAWLPHTEACAAILNALTAWRAETARRRRLGHFLDTPLHQNRMSRPTLDALFGAVDARGTAVGRRALAIQAAALGVPVMQPWDLLAPAPVRDGGAAAAAAAEYPFDEGIELIAQAVGRIDAEAGAFVRMMRERGWIEASRGDAKQPGAYCTGFLKSRSPRVYLSEYNGRSALLLTTAHELGHAWHSWVMREMPVPETQYPMNLAETASIFFETVVAAELMHRAATAEERFAIQWGNAESAVAFFLNIPARFTFECALNEKRAAGKLSPAEMDATMVDAWRHHYGDALGSTDLTGIFYASKLHFHLSGLAFYNFPYTFGYLFALGVYSQRDKAASPAAFADAYRGLLRDTGRMTAEEVVAKHLGGADITQQGFWLDAIATVEGQVEALAATAAELGYPTPAAAPSAS</sequence>
<organism evidence="1 2">
    <name type="scientific">Pyropia yezoensis</name>
    <name type="common">Susabi-nori</name>
    <name type="synonym">Porphyra yezoensis</name>
    <dbReference type="NCBI Taxonomy" id="2788"/>
    <lineage>
        <taxon>Eukaryota</taxon>
        <taxon>Rhodophyta</taxon>
        <taxon>Bangiophyceae</taxon>
        <taxon>Bangiales</taxon>
        <taxon>Bangiaceae</taxon>
        <taxon>Pyropia</taxon>
    </lineage>
</organism>
<name>A0ACC3CIF2_PYRYE</name>
<dbReference type="Proteomes" id="UP000798662">
    <property type="component" value="Chromosome 3"/>
</dbReference>
<accession>A0ACC3CIF2</accession>